<proteinExistence type="predicted"/>
<organism evidence="2 3">
    <name type="scientific">Circinella minor</name>
    <dbReference type="NCBI Taxonomy" id="1195481"/>
    <lineage>
        <taxon>Eukaryota</taxon>
        <taxon>Fungi</taxon>
        <taxon>Fungi incertae sedis</taxon>
        <taxon>Mucoromycota</taxon>
        <taxon>Mucoromycotina</taxon>
        <taxon>Mucoromycetes</taxon>
        <taxon>Mucorales</taxon>
        <taxon>Lichtheimiaceae</taxon>
        <taxon>Circinella</taxon>
    </lineage>
</organism>
<dbReference type="Pfam" id="PF12855">
    <property type="entry name" value="Ecl1"/>
    <property type="match status" value="1"/>
</dbReference>
<keyword evidence="3" id="KW-1185">Reference proteome</keyword>
<feature type="compositionally biased region" description="Low complexity" evidence="1">
    <location>
        <begin position="141"/>
        <end position="153"/>
    </location>
</feature>
<reference evidence="2 3" key="1">
    <citation type="submission" date="2020-12" db="EMBL/GenBank/DDBJ databases">
        <title>Metabolic potential, ecology and presence of endohyphal bacteria is reflected in genomic diversity of Mucoromycotina.</title>
        <authorList>
            <person name="Muszewska A."/>
            <person name="Okrasinska A."/>
            <person name="Steczkiewicz K."/>
            <person name="Drgas O."/>
            <person name="Orlowska M."/>
            <person name="Perlinska-Lenart U."/>
            <person name="Aleksandrzak-Piekarczyk T."/>
            <person name="Szatraj K."/>
            <person name="Zielenkiewicz U."/>
            <person name="Pilsyk S."/>
            <person name="Malc E."/>
            <person name="Mieczkowski P."/>
            <person name="Kruszewska J.S."/>
            <person name="Biernat P."/>
            <person name="Pawlowska J."/>
        </authorList>
    </citation>
    <scope>NUCLEOTIDE SEQUENCE [LARGE SCALE GENOMIC DNA]</scope>
    <source>
        <strain evidence="2 3">CBS 142.35</strain>
    </source>
</reference>
<evidence type="ECO:0000313" key="3">
    <source>
        <dbReference type="Proteomes" id="UP000646827"/>
    </source>
</evidence>
<dbReference type="AlphaFoldDB" id="A0A8H7S4R6"/>
<name>A0A8H7S4R6_9FUNG</name>
<sequence>MSDLNWCTYCDNAVNSFSNSIYCSEECLRADALKSHPLLGYDWEEFKDFPRSSPNSVISPGLSSSASSVASASPSLSPVPSYTLPSPGLKGSSHYHRSNRLSPPILELEPLSEKEQQQQRRPSINYNALSKQQTIVMPQPSNRNNSNSSIFFI</sequence>
<protein>
    <submittedName>
        <fullName evidence="2">Uncharacterized protein</fullName>
    </submittedName>
</protein>
<accession>A0A8H7S4R6</accession>
<comment type="caution">
    <text evidence="2">The sequence shown here is derived from an EMBL/GenBank/DDBJ whole genome shotgun (WGS) entry which is preliminary data.</text>
</comment>
<evidence type="ECO:0000256" key="1">
    <source>
        <dbReference type="SAM" id="MobiDB-lite"/>
    </source>
</evidence>
<feature type="region of interest" description="Disordered" evidence="1">
    <location>
        <begin position="54"/>
        <end position="153"/>
    </location>
</feature>
<dbReference type="OrthoDB" id="2384637at2759"/>
<dbReference type="EMBL" id="JAEPRB010000076">
    <property type="protein sequence ID" value="KAG2222700.1"/>
    <property type="molecule type" value="Genomic_DNA"/>
</dbReference>
<feature type="compositionally biased region" description="Polar residues" evidence="1">
    <location>
        <begin position="119"/>
        <end position="140"/>
    </location>
</feature>
<dbReference type="Proteomes" id="UP000646827">
    <property type="component" value="Unassembled WGS sequence"/>
</dbReference>
<dbReference type="InterPro" id="IPR024368">
    <property type="entry name" value="Ecl1/2/3"/>
</dbReference>
<feature type="compositionally biased region" description="Low complexity" evidence="1">
    <location>
        <begin position="56"/>
        <end position="81"/>
    </location>
</feature>
<gene>
    <name evidence="2" type="ORF">INT45_011188</name>
</gene>
<evidence type="ECO:0000313" key="2">
    <source>
        <dbReference type="EMBL" id="KAG2222700.1"/>
    </source>
</evidence>